<dbReference type="eggNOG" id="ENOG502QVJ8">
    <property type="taxonomic scope" value="Eukaryota"/>
</dbReference>
<dbReference type="FunCoup" id="F2USA5">
    <property type="interactions" value="189"/>
</dbReference>
<keyword evidence="6" id="KW-1185">Reference proteome</keyword>
<evidence type="ECO:0000313" key="5">
    <source>
        <dbReference type="EMBL" id="EGD81014.1"/>
    </source>
</evidence>
<dbReference type="STRING" id="946362.F2USA5"/>
<sequence>MAMTSAARRHILITGSPGTGKSTLVSKLIARFKDKGVPMQGFWTKEVRQGGNRIGFDVVTLDGKEGVLSRVGAKGPRVGKYGVNVKEFEELALPCLRAGPVQKQEQGGEEAGQQGRQRQAVRLVVVDEIGKMELFSQPFMTAYKGLLDSAADRGVVVVSTIAKRGQGFIAEVKSRPDVDLHEITRANRDAKFEELASTLLRQLRPSS</sequence>
<keyword evidence="1" id="KW-0547">Nucleotide-binding</keyword>
<dbReference type="OrthoDB" id="446244at2759"/>
<dbReference type="Pfam" id="PF03266">
    <property type="entry name" value="NTPase_1"/>
    <property type="match status" value="1"/>
</dbReference>
<gene>
    <name evidence="5" type="ORF">PTSG_10957</name>
</gene>
<dbReference type="InterPro" id="IPR003593">
    <property type="entry name" value="AAA+_ATPase"/>
</dbReference>
<evidence type="ECO:0000313" key="6">
    <source>
        <dbReference type="Proteomes" id="UP000007799"/>
    </source>
</evidence>
<dbReference type="InterPro" id="IPR004948">
    <property type="entry name" value="Nuc-triphosphatase_THEP1"/>
</dbReference>
<dbReference type="PANTHER" id="PTHR43146">
    <property type="entry name" value="CANCER-RELATED NUCLEOSIDE-TRIPHOSPHATASE"/>
    <property type="match status" value="1"/>
</dbReference>
<dbReference type="GO" id="GO:0005524">
    <property type="term" value="F:ATP binding"/>
    <property type="evidence" value="ECO:0007669"/>
    <property type="project" value="UniProtKB-KW"/>
</dbReference>
<evidence type="ECO:0000256" key="2">
    <source>
        <dbReference type="ARBA" id="ARBA00022801"/>
    </source>
</evidence>
<dbReference type="GeneID" id="16068411"/>
<evidence type="ECO:0000256" key="1">
    <source>
        <dbReference type="ARBA" id="ARBA00022741"/>
    </source>
</evidence>
<dbReference type="InParanoid" id="F2USA5"/>
<accession>F2USA5</accession>
<dbReference type="EMBL" id="GL832994">
    <property type="protein sequence ID" value="EGD81014.1"/>
    <property type="molecule type" value="Genomic_DNA"/>
</dbReference>
<dbReference type="SUPFAM" id="SSF52540">
    <property type="entry name" value="P-loop containing nucleoside triphosphate hydrolases"/>
    <property type="match status" value="1"/>
</dbReference>
<evidence type="ECO:0000256" key="3">
    <source>
        <dbReference type="ARBA" id="ARBA00022840"/>
    </source>
</evidence>
<keyword evidence="3" id="KW-0067">ATP-binding</keyword>
<dbReference type="InterPro" id="IPR027417">
    <property type="entry name" value="P-loop_NTPase"/>
</dbReference>
<organism evidence="6">
    <name type="scientific">Salpingoeca rosetta (strain ATCC 50818 / BSB-021)</name>
    <dbReference type="NCBI Taxonomy" id="946362"/>
    <lineage>
        <taxon>Eukaryota</taxon>
        <taxon>Choanoflagellata</taxon>
        <taxon>Craspedida</taxon>
        <taxon>Salpingoecidae</taxon>
        <taxon>Salpingoeca</taxon>
    </lineage>
</organism>
<dbReference type="RefSeq" id="XP_004987884.1">
    <property type="nucleotide sequence ID" value="XM_004987827.1"/>
</dbReference>
<dbReference type="Gene3D" id="3.40.50.300">
    <property type="entry name" value="P-loop containing nucleotide triphosphate hydrolases"/>
    <property type="match status" value="1"/>
</dbReference>
<proteinExistence type="inferred from homology"/>
<reference evidence="5" key="1">
    <citation type="submission" date="2009-08" db="EMBL/GenBank/DDBJ databases">
        <title>Annotation of Salpingoeca rosetta.</title>
        <authorList>
            <consortium name="The Broad Institute Genome Sequencing Platform"/>
            <person name="Russ C."/>
            <person name="Cuomo C."/>
            <person name="Burger G."/>
            <person name="Gray M.W."/>
            <person name="Holland P.W.H."/>
            <person name="King N."/>
            <person name="Lang F.B.F."/>
            <person name="Roger A.J."/>
            <person name="Ruiz-Trillo I."/>
            <person name="Young S.K."/>
            <person name="Zeng Q."/>
            <person name="Gargeya S."/>
            <person name="Alvarado L."/>
            <person name="Berlin A."/>
            <person name="Chapman S.B."/>
            <person name="Chen Z."/>
            <person name="Freedman E."/>
            <person name="Gellesch M."/>
            <person name="Goldberg J."/>
            <person name="Griggs A."/>
            <person name="Gujja S."/>
            <person name="Heilman E."/>
            <person name="Heiman D."/>
            <person name="Howarth C."/>
            <person name="Mehta T."/>
            <person name="Neiman D."/>
            <person name="Pearson M."/>
            <person name="Roberts A."/>
            <person name="Saif S."/>
            <person name="Shea T."/>
            <person name="Shenoy N."/>
            <person name="Sisk P."/>
            <person name="Stolte C."/>
            <person name="Sykes S."/>
            <person name="White J."/>
            <person name="Yandava C."/>
            <person name="Haas B."/>
            <person name="Nusbaum C."/>
            <person name="Birren B."/>
        </authorList>
    </citation>
    <scope>NUCLEOTIDE SEQUENCE [LARGE SCALE GENOMIC DNA]</scope>
    <source>
        <strain evidence="5">ATCC 50818</strain>
    </source>
</reference>
<dbReference type="AlphaFoldDB" id="F2USA5"/>
<dbReference type="Proteomes" id="UP000007799">
    <property type="component" value="Unassembled WGS sequence"/>
</dbReference>
<dbReference type="OMA" id="VTAVQNC"/>
<dbReference type="PANTHER" id="PTHR43146:SF1">
    <property type="entry name" value="CANCER-RELATED NUCLEOSIDE-TRIPHOSPHATASE"/>
    <property type="match status" value="1"/>
</dbReference>
<dbReference type="SMART" id="SM00382">
    <property type="entry name" value="AAA"/>
    <property type="match status" value="1"/>
</dbReference>
<keyword evidence="2" id="KW-0378">Hydrolase</keyword>
<dbReference type="HAMAP" id="MF_00796">
    <property type="entry name" value="NTPase_1"/>
    <property type="match status" value="1"/>
</dbReference>
<feature type="domain" description="AAA+ ATPase" evidence="4">
    <location>
        <begin position="7"/>
        <end position="184"/>
    </location>
</feature>
<protein>
    <recommendedName>
        <fullName evidence="4">AAA+ ATPase domain-containing protein</fullName>
    </recommendedName>
</protein>
<dbReference type="KEGG" id="sre:PTSG_10957"/>
<dbReference type="GO" id="GO:0017111">
    <property type="term" value="F:ribonucleoside triphosphate phosphatase activity"/>
    <property type="evidence" value="ECO:0007669"/>
    <property type="project" value="InterPro"/>
</dbReference>
<name>F2USA5_SALR5</name>
<evidence type="ECO:0000259" key="4">
    <source>
        <dbReference type="SMART" id="SM00382"/>
    </source>
</evidence>